<reference evidence="6" key="1">
    <citation type="journal article" date="2013" name="Nat. Biotechnol.">
        <title>Draft genome sequence of chickpea (Cicer arietinum) provides a resource for trait improvement.</title>
        <authorList>
            <person name="Varshney R.K."/>
            <person name="Song C."/>
            <person name="Saxena R.K."/>
            <person name="Azam S."/>
            <person name="Yu S."/>
            <person name="Sharpe A.G."/>
            <person name="Cannon S."/>
            <person name="Baek J."/>
            <person name="Rosen B.D."/>
            <person name="Tar'an B."/>
            <person name="Millan T."/>
            <person name="Zhang X."/>
            <person name="Ramsay L.D."/>
            <person name="Iwata A."/>
            <person name="Wang Y."/>
            <person name="Nelson W."/>
            <person name="Farmer A.D."/>
            <person name="Gaur P.M."/>
            <person name="Soderlund C."/>
            <person name="Penmetsa R.V."/>
            <person name="Xu C."/>
            <person name="Bharti A.K."/>
            <person name="He W."/>
            <person name="Winter P."/>
            <person name="Zhao S."/>
            <person name="Hane J.K."/>
            <person name="Carrasquilla-Garcia N."/>
            <person name="Condie J.A."/>
            <person name="Upadhyaya H.D."/>
            <person name="Luo M.C."/>
            <person name="Thudi M."/>
            <person name="Gowda C.L."/>
            <person name="Singh N.P."/>
            <person name="Lichtenzveig J."/>
            <person name="Gali K.K."/>
            <person name="Rubio J."/>
            <person name="Nadarajan N."/>
            <person name="Dolezel J."/>
            <person name="Bansal K.C."/>
            <person name="Xu X."/>
            <person name="Edwards D."/>
            <person name="Zhang G."/>
            <person name="Kahl G."/>
            <person name="Gil J."/>
            <person name="Singh K.B."/>
            <person name="Datta S.K."/>
            <person name="Jackson S.A."/>
            <person name="Wang J."/>
            <person name="Cook D.R."/>
        </authorList>
    </citation>
    <scope>NUCLEOTIDE SEQUENCE [LARGE SCALE GENOMIC DNA]</scope>
    <source>
        <strain evidence="6">cv. CDC Frontier</strain>
    </source>
</reference>
<evidence type="ECO:0000256" key="1">
    <source>
        <dbReference type="ARBA" id="ARBA00004123"/>
    </source>
</evidence>
<dbReference type="Proteomes" id="UP000087171">
    <property type="component" value="Chromosome Ca6"/>
</dbReference>
<dbReference type="RefSeq" id="XP_004506260.1">
    <property type="nucleotide sequence ID" value="XM_004506203.1"/>
</dbReference>
<name>A0A1S2YL32_CICAR</name>
<dbReference type="PaxDb" id="3827-XP_004506260.1"/>
<dbReference type="GO" id="GO:0003677">
    <property type="term" value="F:DNA binding"/>
    <property type="evidence" value="ECO:0007669"/>
    <property type="project" value="InterPro"/>
</dbReference>
<dbReference type="NCBIfam" id="TIGR01557">
    <property type="entry name" value="myb_SHAQKYF"/>
    <property type="match status" value="1"/>
</dbReference>
<dbReference type="InterPro" id="IPR001005">
    <property type="entry name" value="SANT/Myb"/>
</dbReference>
<sequence>MEDIIDHYSIPMMPIFSAMPNQSLESFQQSHFHYPNSINIDPIDVELSTYSDYNDLANRNEAFPYWTSNEHWLFLQGLRLYNKGELKNIAKHAGTRTSTQVASHAQKYFNRKTLTPEKRKRKSIYDMTLEE</sequence>
<dbReference type="InterPro" id="IPR009057">
    <property type="entry name" value="Homeodomain-like_sf"/>
</dbReference>
<evidence type="ECO:0000259" key="5">
    <source>
        <dbReference type="PROSITE" id="PS51294"/>
    </source>
</evidence>
<keyword evidence="4" id="KW-0539">Nucleus</keyword>
<dbReference type="OrthoDB" id="1434125at2759"/>
<keyword evidence="6" id="KW-1185">Reference proteome</keyword>
<dbReference type="PANTHER" id="PTHR44042">
    <property type="entry name" value="DUPLICATED HOMEODOMAIN-LIKE SUPERFAMILY PROTEIN-RELATED"/>
    <property type="match status" value="1"/>
</dbReference>
<dbReference type="CDD" id="cd00167">
    <property type="entry name" value="SANT"/>
    <property type="match status" value="1"/>
</dbReference>
<evidence type="ECO:0000256" key="3">
    <source>
        <dbReference type="ARBA" id="ARBA00023163"/>
    </source>
</evidence>
<keyword evidence="3" id="KW-0804">Transcription</keyword>
<evidence type="ECO:0000313" key="7">
    <source>
        <dbReference type="RefSeq" id="XP_004506260.1"/>
    </source>
</evidence>
<organism evidence="6 7">
    <name type="scientific">Cicer arietinum</name>
    <name type="common">Chickpea</name>
    <name type="synonym">Garbanzo</name>
    <dbReference type="NCBI Taxonomy" id="3827"/>
    <lineage>
        <taxon>Eukaryota</taxon>
        <taxon>Viridiplantae</taxon>
        <taxon>Streptophyta</taxon>
        <taxon>Embryophyta</taxon>
        <taxon>Tracheophyta</taxon>
        <taxon>Spermatophyta</taxon>
        <taxon>Magnoliopsida</taxon>
        <taxon>eudicotyledons</taxon>
        <taxon>Gunneridae</taxon>
        <taxon>Pentapetalae</taxon>
        <taxon>rosids</taxon>
        <taxon>fabids</taxon>
        <taxon>Fabales</taxon>
        <taxon>Fabaceae</taxon>
        <taxon>Papilionoideae</taxon>
        <taxon>50 kb inversion clade</taxon>
        <taxon>NPAAA clade</taxon>
        <taxon>Hologalegina</taxon>
        <taxon>IRL clade</taxon>
        <taxon>Cicereae</taxon>
        <taxon>Cicer</taxon>
    </lineage>
</organism>
<dbReference type="PANTHER" id="PTHR44042:SF15">
    <property type="entry name" value="DUPLICATED HOMEODOMAIN-LIKE SUPERFAMILY PROTEIN"/>
    <property type="match status" value="1"/>
</dbReference>
<dbReference type="AlphaFoldDB" id="A0A1S2YL32"/>
<dbReference type="eggNOG" id="KOG0724">
    <property type="taxonomic scope" value="Eukaryota"/>
</dbReference>
<dbReference type="InterPro" id="IPR006447">
    <property type="entry name" value="Myb_dom_plants"/>
</dbReference>
<dbReference type="Gene3D" id="1.10.10.60">
    <property type="entry name" value="Homeodomain-like"/>
    <property type="match status" value="1"/>
</dbReference>
<evidence type="ECO:0000313" key="6">
    <source>
        <dbReference type="Proteomes" id="UP000087171"/>
    </source>
</evidence>
<evidence type="ECO:0000256" key="4">
    <source>
        <dbReference type="ARBA" id="ARBA00023242"/>
    </source>
</evidence>
<proteinExistence type="predicted"/>
<dbReference type="STRING" id="3827.A0A1S2YL32"/>
<dbReference type="GO" id="GO:0005634">
    <property type="term" value="C:nucleus"/>
    <property type="evidence" value="ECO:0007669"/>
    <property type="project" value="UniProtKB-SubCell"/>
</dbReference>
<evidence type="ECO:0000256" key="2">
    <source>
        <dbReference type="ARBA" id="ARBA00023015"/>
    </source>
</evidence>
<protein>
    <submittedName>
        <fullName evidence="7">Transcription factor MYBS2-like</fullName>
    </submittedName>
</protein>
<dbReference type="PROSITE" id="PS51294">
    <property type="entry name" value="HTH_MYB"/>
    <property type="match status" value="1"/>
</dbReference>
<comment type="subcellular location">
    <subcellularLocation>
        <location evidence="1">Nucleus</location>
    </subcellularLocation>
</comment>
<accession>A0A1S2YL32</accession>
<keyword evidence="2" id="KW-0805">Transcription regulation</keyword>
<dbReference type="InterPro" id="IPR017930">
    <property type="entry name" value="Myb_dom"/>
</dbReference>
<feature type="domain" description="HTH myb-type" evidence="5">
    <location>
        <begin position="66"/>
        <end position="113"/>
    </location>
</feature>
<dbReference type="SMART" id="SM00717">
    <property type="entry name" value="SANT"/>
    <property type="match status" value="1"/>
</dbReference>
<dbReference type="SUPFAM" id="SSF46689">
    <property type="entry name" value="Homeodomain-like"/>
    <property type="match status" value="1"/>
</dbReference>
<gene>
    <name evidence="7" type="primary">LOC101490089</name>
</gene>
<dbReference type="Pfam" id="PF00249">
    <property type="entry name" value="Myb_DNA-binding"/>
    <property type="match status" value="1"/>
</dbReference>
<reference evidence="7" key="2">
    <citation type="submission" date="2025-08" db="UniProtKB">
        <authorList>
            <consortium name="RefSeq"/>
        </authorList>
    </citation>
    <scope>IDENTIFICATION</scope>
    <source>
        <tissue evidence="7">Etiolated seedlings</tissue>
    </source>
</reference>